<dbReference type="InterPro" id="IPR008927">
    <property type="entry name" value="6-PGluconate_DH-like_C_sf"/>
</dbReference>
<dbReference type="PANTHER" id="PTHR48075:SF5">
    <property type="entry name" value="3-HYDROXYBUTYRYL-COA DEHYDROGENASE"/>
    <property type="match status" value="1"/>
</dbReference>
<evidence type="ECO:0000259" key="5">
    <source>
        <dbReference type="Pfam" id="PF02737"/>
    </source>
</evidence>
<comment type="similarity">
    <text evidence="2">Belongs to the 3-hydroxyacyl-CoA dehydrogenase family.</text>
</comment>
<name>A0ABY8WFA2_9ACTN</name>
<evidence type="ECO:0000256" key="1">
    <source>
        <dbReference type="ARBA" id="ARBA00005086"/>
    </source>
</evidence>
<dbReference type="Pfam" id="PF02737">
    <property type="entry name" value="3HCDH_N"/>
    <property type="match status" value="1"/>
</dbReference>
<feature type="domain" description="3-hydroxyacyl-CoA dehydrogenase C-terminal" evidence="4">
    <location>
        <begin position="170"/>
        <end position="266"/>
    </location>
</feature>
<dbReference type="InterPro" id="IPR022694">
    <property type="entry name" value="3-OHacyl-CoA_DH"/>
</dbReference>
<feature type="domain" description="3-hydroxyacyl-CoA dehydrogenase NAD binding" evidence="5">
    <location>
        <begin position="2"/>
        <end position="167"/>
    </location>
</feature>
<dbReference type="Pfam" id="PF00725">
    <property type="entry name" value="3HCDH"/>
    <property type="match status" value="1"/>
</dbReference>
<dbReference type="InterPro" id="IPR006176">
    <property type="entry name" value="3-OHacyl-CoA_DH_NAD-bd"/>
</dbReference>
<dbReference type="Gene3D" id="1.10.1040.10">
    <property type="entry name" value="N-(1-d-carboxylethyl)-l-norvaline Dehydrogenase, domain 2"/>
    <property type="match status" value="1"/>
</dbReference>
<protein>
    <submittedName>
        <fullName evidence="6">3-hydroxyacyl-CoA dehydrogenase family protein</fullName>
    </submittedName>
</protein>
<evidence type="ECO:0000313" key="7">
    <source>
        <dbReference type="Proteomes" id="UP001240150"/>
    </source>
</evidence>
<dbReference type="PIRSF" id="PIRSF000105">
    <property type="entry name" value="HCDH"/>
    <property type="match status" value="1"/>
</dbReference>
<dbReference type="SUPFAM" id="SSF51735">
    <property type="entry name" value="NAD(P)-binding Rossmann-fold domains"/>
    <property type="match status" value="1"/>
</dbReference>
<dbReference type="InterPro" id="IPR013328">
    <property type="entry name" value="6PGD_dom2"/>
</dbReference>
<evidence type="ECO:0000256" key="3">
    <source>
        <dbReference type="ARBA" id="ARBA00023002"/>
    </source>
</evidence>
<evidence type="ECO:0000259" key="4">
    <source>
        <dbReference type="Pfam" id="PF00725"/>
    </source>
</evidence>
<gene>
    <name evidence="6" type="ORF">ACTOB_006433</name>
</gene>
<comment type="pathway">
    <text evidence="1">Lipid metabolism; butanoate metabolism.</text>
</comment>
<dbReference type="EMBL" id="CP126980">
    <property type="protein sequence ID" value="WIM94410.1"/>
    <property type="molecule type" value="Genomic_DNA"/>
</dbReference>
<keyword evidence="3" id="KW-0560">Oxidoreductase</keyword>
<dbReference type="Gene3D" id="3.40.50.720">
    <property type="entry name" value="NAD(P)-binding Rossmann-like Domain"/>
    <property type="match status" value="1"/>
</dbReference>
<proteinExistence type="inferred from homology"/>
<sequence length="273" mass="29729">MTQLFASHGHEVVLVDLSEQILDDARASIATFARLAALVRPGSTPPPAGEVLGRITFTTDLKSLSDAELVVENVTERWTVKQPLYAELDAVCSPDTVFGVNTSAIPITRVAAATERPEQVIGTHFMNPAHLKPTVEVIRGLRTSPETVERTKAVLDDAGRRHVLVGDSPGFVTNRVLMITINEAIALVHEGVSTPADVDRLFKECFAHSMGPLETADLIGLDTVLLSLEVLYADFGELKYVPNPLLRRMVEAGRCGRKTNQGFYPYASEGVRQ</sequence>
<organism evidence="6 7">
    <name type="scientific">Actinoplanes oblitus</name>
    <dbReference type="NCBI Taxonomy" id="3040509"/>
    <lineage>
        <taxon>Bacteria</taxon>
        <taxon>Bacillati</taxon>
        <taxon>Actinomycetota</taxon>
        <taxon>Actinomycetes</taxon>
        <taxon>Micromonosporales</taxon>
        <taxon>Micromonosporaceae</taxon>
        <taxon>Actinoplanes</taxon>
    </lineage>
</organism>
<reference evidence="6 7" key="1">
    <citation type="submission" date="2023-06" db="EMBL/GenBank/DDBJ databases">
        <authorList>
            <person name="Yushchuk O."/>
            <person name="Binda E."/>
            <person name="Ruckert-Reed C."/>
            <person name="Fedorenko V."/>
            <person name="Kalinowski J."/>
            <person name="Marinelli F."/>
        </authorList>
    </citation>
    <scope>NUCLEOTIDE SEQUENCE [LARGE SCALE GENOMIC DNA]</scope>
    <source>
        <strain evidence="6 7">NRRL 3884</strain>
    </source>
</reference>
<dbReference type="Proteomes" id="UP001240150">
    <property type="component" value="Chromosome"/>
</dbReference>
<dbReference type="InterPro" id="IPR006108">
    <property type="entry name" value="3HC_DH_C"/>
</dbReference>
<dbReference type="RefSeq" id="WP_284915613.1">
    <property type="nucleotide sequence ID" value="NZ_CP126980.1"/>
</dbReference>
<dbReference type="SUPFAM" id="SSF48179">
    <property type="entry name" value="6-phosphogluconate dehydrogenase C-terminal domain-like"/>
    <property type="match status" value="1"/>
</dbReference>
<keyword evidence="7" id="KW-1185">Reference proteome</keyword>
<accession>A0ABY8WFA2</accession>
<dbReference type="InterPro" id="IPR036291">
    <property type="entry name" value="NAD(P)-bd_dom_sf"/>
</dbReference>
<evidence type="ECO:0000313" key="6">
    <source>
        <dbReference type="EMBL" id="WIM94410.1"/>
    </source>
</evidence>
<evidence type="ECO:0000256" key="2">
    <source>
        <dbReference type="ARBA" id="ARBA00009463"/>
    </source>
</evidence>
<dbReference type="PANTHER" id="PTHR48075">
    <property type="entry name" value="3-HYDROXYACYL-COA DEHYDROGENASE FAMILY PROTEIN"/>
    <property type="match status" value="1"/>
</dbReference>